<dbReference type="OMA" id="PQTYSIC"/>
<dbReference type="InterPro" id="IPR036869">
    <property type="entry name" value="J_dom_sf"/>
</dbReference>
<dbReference type="EnsemblMetazoa" id="XM_022806274">
    <property type="protein sequence ID" value="XP_022662009"/>
    <property type="gene ID" value="LOC111250687"/>
</dbReference>
<dbReference type="RefSeq" id="XP_022662009.1">
    <property type="nucleotide sequence ID" value="XM_022806274.1"/>
</dbReference>
<dbReference type="GO" id="GO:2000641">
    <property type="term" value="P:regulation of early endosome to late endosome transport"/>
    <property type="evidence" value="ECO:0007669"/>
    <property type="project" value="InterPro"/>
</dbReference>
<dbReference type="InterPro" id="IPR001623">
    <property type="entry name" value="DnaJ_domain"/>
</dbReference>
<dbReference type="PANTHER" id="PTHR36983:SF2">
    <property type="entry name" value="DNAJ HOMOLOG SUBFAMILY C MEMBER 13"/>
    <property type="match status" value="1"/>
</dbReference>
<dbReference type="GO" id="GO:0010008">
    <property type="term" value="C:endosome membrane"/>
    <property type="evidence" value="ECO:0007669"/>
    <property type="project" value="TreeGrafter"/>
</dbReference>
<dbReference type="RefSeq" id="XP_022662010.1">
    <property type="nucleotide sequence ID" value="XM_022806275.1"/>
</dbReference>
<dbReference type="EnsemblMetazoa" id="XM_022806277">
    <property type="protein sequence ID" value="XP_022662012"/>
    <property type="gene ID" value="LOC111250687"/>
</dbReference>
<dbReference type="GO" id="GO:0006898">
    <property type="term" value="P:receptor-mediated endocytosis"/>
    <property type="evidence" value="ECO:0007669"/>
    <property type="project" value="TreeGrafter"/>
</dbReference>
<evidence type="ECO:0000313" key="3">
    <source>
        <dbReference type="Proteomes" id="UP000594260"/>
    </source>
</evidence>
<sequence length="2290" mass="258747">MVESTKRQSSAWPFLRRRQAGAGESAIMSPGAGGGGGVLSGGRNSSVSLTNEDVACYNVIKLSWKGRYARIFSVGTRAITTYNVGDSMVETNKFEYQDFVGIEPVSGKGSDTEFVIKYRKSREGKKIADMKFASEYRADILTEALKFKHLFCEPRKNAVWFNATKKDFADLRVPVILEVGEVAITQQDPTSRECFGRYYYKDIGNLAKLMDGPPGGISISVESYKRLHLFVVEKRDVFLQTVAEYAMRHVGVLISYKEEMSEETAQLKRFGRYSVDEAVTSLCDFMVHKISVKHRDPVKRILGISESCLVERDCNTYNVTSLRPLSDVAALVRDREEPRKFSIEFVSGGNVQKSYFSSNRDALLASLLDGVRASGNRDVHVRMSHMPRGKRCGPLSVPVCEDVEIAHLKFLHTHPSSWSFSEAVERFNANVPYSGLLHTAKNKDALFENKDKMFQAALTAVLAKEGEQDRIPFDLLEQQFHALRRLVACKAGFAAFTQVPQVRERIGKKVITALSRGDPAVSHAAVDMLCALIQPMHDDCDLFQEQQNKLSVLSSKNFLEQLLNMFTQHVQHGTGCLVVSAMLDFLTFSLCAPYSETTDGAQFDALLELVAQHAGRMLFKLFQHSSIAIVRGAGLVMKAIIEEGESELAAKMQDLALAEAALPRHLLDALYASGSESRLFALRELSRQLVGLWLTGHPPTMNALKRIMPAGLLAYMDSKEMPPKEAIETLRTRDNLRMATEHSNNMNHRASSRQWRVVERHVEQFLMHWKSRVPQDLKGRIGLGGSDDRPTTRQQPVVLRRRRQRVKSTANWTMFYYQFHQDHAKPHLIWNYKTREELKDALENELRSLTQDRELCHDVTVSWNHHEFEVIYPSLSEELQVGDFFLRLLLEEDDRTIKTNANSFNSSTQPSGFIMQSSDFFNDLYHRFLLSNETDMKCLCLRAMAIVYGRHHFEIGAFNDTKYIIDMLQKTSNRLERDRLIMFIDKLVNNKKNIKYLLDSNGIKVLVEFLCLAHLHTSRAVIPAQTNVIEASTEIMMDQEKEWFYNNNENGPHSINEMKKLYKEGTVNTDTKVWAQGMDGWHKLSEVGQLKWTLMAHGTALRNETDLAALILDILIKVCEVYPTKEPDGSIVRPLPRAKRRLCDPSIMPHVVQLLLTFDPILVEKVAVLLTHVMQHNPAIQRLYQSGFFFFILMYTGSNVLPIGNLLHLTHTCQAFRTEESSSLKQRSILGNILPEAMICYLENHGAAKFAEIFLGEFDTPEAIWNSEMRRFMIEKIATHIADFTPRLKSNTRAPYQYCPLPQIQYPQLQNELFCSIYYLRHLCDTVRYPDWPILEPVQLLKDVLDTWKTELNRKPPEINEIDACEILGLKQESKINDCAIRKAYFGLAAKYHPDKNPEGREMFEKVNKAYEFLSDASTRKTNGPDPVNLSLILKAQAILFCRCREALHPYKYAGYPMLIKMIETETQDDQLLSKQTPLLGLAIETMYHTLNCSELNVQELRREDGLAVLGKAFVRCVEQLSHSSTPEDLVVSVCRHSVACFAVAAKFESCRTVLIKDLPNFVNDLCRILYFKHLTELCAAAVECIASLSVCEQLQNSMLKCGVLFHLLLFFFKYDYTLGEGGVEVSKESNQQAVTNHLAELSVRACARLAGLESSDSTPSNQRIRQCLVALLTPYVVRKLGNSEPSSILKVLNSNTENPYLIWDNSTRAELTEYLEQQQKSKIRSGECDEDYGASFLYSLFDKELVVGDIFVRIYIEQPTFPLEDARQFTKELLSFIGSQAQFIYSAKNSNLVVTKDAESDRIRNAELAMEALHHVILNNPSVETLCIGHFKLLFLLLNTNYTRLRVLAVGVIQAVTGNKNCVQDIASVHVLVFLLLVLKSFQSNHQHQQVVLDTLLPLMSSTQLVKEALSKGALLYLLDVYCNASDPKVRERTAELVAKMSGDKLSGPKLLRMLARFMPAVFLDAMKESPQDSVTLFEGNQENPELIWNDESRERLCLTVRQMCQELFERQTENPTELWNPSPDFSLCAEAAEDELVIGGVYVRLFVQSPGWSLRRPKEFLGECLDRACQLMARQDSDEAMLDTVTTAIVGLLANQGQLRDAIPVMGHIPRLVAALGSPAPQAKHAVRLLHELAQSQQCVEQLCESGDCMAGLRSAINNCPETLDLVAKALNQMFQKDASRLVQQALSVKLVSLLLELLERSVTNATSKAHIVQALKAMLADPIYGDDVNELLTASKTWADFKDQRHDLFTRETTIAGYLPSTTNIAGYLTTGTIGPNFARQPPPVDQ</sequence>
<protein>
    <recommendedName>
        <fullName evidence="1">J domain-containing protein</fullName>
    </recommendedName>
</protein>
<dbReference type="FunCoup" id="A0A7M7K879">
    <property type="interactions" value="1553"/>
</dbReference>
<organism evidence="2 3">
    <name type="scientific">Varroa destructor</name>
    <name type="common">Honeybee mite</name>
    <dbReference type="NCBI Taxonomy" id="109461"/>
    <lineage>
        <taxon>Eukaryota</taxon>
        <taxon>Metazoa</taxon>
        <taxon>Ecdysozoa</taxon>
        <taxon>Arthropoda</taxon>
        <taxon>Chelicerata</taxon>
        <taxon>Arachnida</taxon>
        <taxon>Acari</taxon>
        <taxon>Parasitiformes</taxon>
        <taxon>Mesostigmata</taxon>
        <taxon>Gamasina</taxon>
        <taxon>Dermanyssoidea</taxon>
        <taxon>Varroidae</taxon>
        <taxon>Varroa</taxon>
    </lineage>
</organism>
<dbReference type="InterPro" id="IPR044978">
    <property type="entry name" value="GRV2/DNAJC13"/>
</dbReference>
<accession>A0A7M7K879</accession>
<dbReference type="PROSITE" id="PS50076">
    <property type="entry name" value="DNAJ_2"/>
    <property type="match status" value="1"/>
</dbReference>
<dbReference type="InterPro" id="IPR025640">
    <property type="entry name" value="GYF_2"/>
</dbReference>
<dbReference type="Pfam" id="PF00226">
    <property type="entry name" value="DnaJ"/>
    <property type="match status" value="1"/>
</dbReference>
<name>A0A7M7K879_VARDE</name>
<dbReference type="Gene3D" id="1.25.10.10">
    <property type="entry name" value="Leucine-rich Repeat Variant"/>
    <property type="match status" value="2"/>
</dbReference>
<dbReference type="RefSeq" id="XP_022662012.1">
    <property type="nucleotide sequence ID" value="XM_022806277.1"/>
</dbReference>
<dbReference type="InterPro" id="IPR016024">
    <property type="entry name" value="ARM-type_fold"/>
</dbReference>
<evidence type="ECO:0000313" key="2">
    <source>
        <dbReference type="EnsemblMetazoa" id="XP_022662009"/>
    </source>
</evidence>
<dbReference type="SUPFAM" id="SSF46565">
    <property type="entry name" value="Chaperone J-domain"/>
    <property type="match status" value="1"/>
</dbReference>
<dbReference type="GO" id="GO:0007032">
    <property type="term" value="P:endosome organization"/>
    <property type="evidence" value="ECO:0007669"/>
    <property type="project" value="InterPro"/>
</dbReference>
<dbReference type="InParanoid" id="A0A7M7K879"/>
<dbReference type="EnsemblMetazoa" id="XM_022806275">
    <property type="protein sequence ID" value="XP_022662010"/>
    <property type="gene ID" value="LOC111250687"/>
</dbReference>
<dbReference type="FunFam" id="1.10.287.110:FF:000007">
    <property type="entry name" value="DnaJ (Hsp40) homolog, subfamily C, member 13"/>
    <property type="match status" value="1"/>
</dbReference>
<feature type="domain" description="J" evidence="1">
    <location>
        <begin position="1363"/>
        <end position="1419"/>
    </location>
</feature>
<dbReference type="GeneID" id="111250687"/>
<dbReference type="CTD" id="35939"/>
<evidence type="ECO:0000259" key="1">
    <source>
        <dbReference type="PROSITE" id="PS50076"/>
    </source>
</evidence>
<dbReference type="OrthoDB" id="69656at2759"/>
<dbReference type="Pfam" id="PF14237">
    <property type="entry name" value="GYF_2"/>
    <property type="match status" value="1"/>
</dbReference>
<dbReference type="RefSeq" id="XP_022662008.1">
    <property type="nucleotide sequence ID" value="XM_022806273.1"/>
</dbReference>
<dbReference type="Proteomes" id="UP000594260">
    <property type="component" value="Unplaced"/>
</dbReference>
<keyword evidence="3" id="KW-1185">Reference proteome</keyword>
<reference evidence="2" key="1">
    <citation type="submission" date="2021-01" db="UniProtKB">
        <authorList>
            <consortium name="EnsemblMetazoa"/>
        </authorList>
    </citation>
    <scope>IDENTIFICATION</scope>
</reference>
<proteinExistence type="predicted"/>
<dbReference type="EnsemblMetazoa" id="XM_022806273">
    <property type="protein sequence ID" value="XP_022662008"/>
    <property type="gene ID" value="LOC111250687"/>
</dbReference>
<dbReference type="InterPro" id="IPR045802">
    <property type="entry name" value="GRV2/DNAJC13_N"/>
</dbReference>
<dbReference type="SUPFAM" id="SSF48371">
    <property type="entry name" value="ARM repeat"/>
    <property type="match status" value="2"/>
</dbReference>
<dbReference type="SMART" id="SM00271">
    <property type="entry name" value="DnaJ"/>
    <property type="match status" value="1"/>
</dbReference>
<dbReference type="PANTHER" id="PTHR36983">
    <property type="entry name" value="DNAJ HOMOLOG SUBFAMILY C MEMBER 13"/>
    <property type="match status" value="1"/>
</dbReference>
<dbReference type="Gene3D" id="1.10.287.110">
    <property type="entry name" value="DnaJ domain"/>
    <property type="match status" value="1"/>
</dbReference>
<dbReference type="Pfam" id="PF19432">
    <property type="entry name" value="RME-8_N"/>
    <property type="match status" value="1"/>
</dbReference>
<dbReference type="InterPro" id="IPR011989">
    <property type="entry name" value="ARM-like"/>
</dbReference>
<dbReference type="CDD" id="cd06257">
    <property type="entry name" value="DnaJ"/>
    <property type="match status" value="1"/>
</dbReference>
<dbReference type="KEGG" id="vde:111250687"/>